<feature type="domain" description="Replication factor A C-terminal" evidence="6">
    <location>
        <begin position="20"/>
        <end position="166"/>
    </location>
</feature>
<organism evidence="7 8">
    <name type="scientific">Dibothriocephalus latus</name>
    <name type="common">Fish tapeworm</name>
    <name type="synonym">Diphyllobothrium latum</name>
    <dbReference type="NCBI Taxonomy" id="60516"/>
    <lineage>
        <taxon>Eukaryota</taxon>
        <taxon>Metazoa</taxon>
        <taxon>Spiralia</taxon>
        <taxon>Lophotrochozoa</taxon>
        <taxon>Platyhelminthes</taxon>
        <taxon>Cestoda</taxon>
        <taxon>Eucestoda</taxon>
        <taxon>Diphyllobothriidea</taxon>
        <taxon>Diphyllobothriidae</taxon>
        <taxon>Dibothriocephalus</taxon>
    </lineage>
</organism>
<evidence type="ECO:0000256" key="2">
    <source>
        <dbReference type="ARBA" id="ARBA00022723"/>
    </source>
</evidence>
<dbReference type="GO" id="GO:0003677">
    <property type="term" value="F:DNA binding"/>
    <property type="evidence" value="ECO:0007669"/>
    <property type="project" value="UniProtKB-KW"/>
</dbReference>
<gene>
    <name evidence="7" type="ORF">DILT_LOCUS471</name>
</gene>
<dbReference type="AlphaFoldDB" id="A0A3P6QS09"/>
<keyword evidence="4" id="KW-0862">Zinc</keyword>
<dbReference type="InterPro" id="IPR013955">
    <property type="entry name" value="Rep_factor-A_C"/>
</dbReference>
<accession>A0A3P6QS09</accession>
<keyword evidence="8" id="KW-1185">Reference proteome</keyword>
<name>A0A3P6QS09_DIBLA</name>
<proteinExistence type="inferred from homology"/>
<evidence type="ECO:0000256" key="4">
    <source>
        <dbReference type="ARBA" id="ARBA00022833"/>
    </source>
</evidence>
<dbReference type="CDD" id="cd04476">
    <property type="entry name" value="RPA1_DBD_C"/>
    <property type="match status" value="1"/>
</dbReference>
<dbReference type="FunFam" id="2.40.50.140:FF:000090">
    <property type="entry name" value="Replication protein A subunit"/>
    <property type="match status" value="1"/>
</dbReference>
<dbReference type="InterPro" id="IPR047192">
    <property type="entry name" value="Euk_RPA1_DBD_C"/>
</dbReference>
<evidence type="ECO:0000256" key="3">
    <source>
        <dbReference type="ARBA" id="ARBA00022771"/>
    </source>
</evidence>
<protein>
    <recommendedName>
        <fullName evidence="6">Replication factor A C-terminal domain-containing protein</fullName>
    </recommendedName>
</protein>
<dbReference type="EMBL" id="UYRU01001978">
    <property type="protein sequence ID" value="VDK32998.1"/>
    <property type="molecule type" value="Genomic_DNA"/>
</dbReference>
<keyword evidence="5" id="KW-0238">DNA-binding</keyword>
<evidence type="ECO:0000256" key="5">
    <source>
        <dbReference type="ARBA" id="ARBA00023125"/>
    </source>
</evidence>
<evidence type="ECO:0000313" key="7">
    <source>
        <dbReference type="EMBL" id="VDK32998.1"/>
    </source>
</evidence>
<keyword evidence="2" id="KW-0479">Metal-binding</keyword>
<dbReference type="InterPro" id="IPR012340">
    <property type="entry name" value="NA-bd_OB-fold"/>
</dbReference>
<evidence type="ECO:0000259" key="6">
    <source>
        <dbReference type="Pfam" id="PF08646"/>
    </source>
</evidence>
<dbReference type="SUPFAM" id="SSF50249">
    <property type="entry name" value="Nucleic acid-binding proteins"/>
    <property type="match status" value="1"/>
</dbReference>
<comment type="similarity">
    <text evidence="1">Belongs to the replication factor A protein 1 family.</text>
</comment>
<evidence type="ECO:0000313" key="8">
    <source>
        <dbReference type="Proteomes" id="UP000281553"/>
    </source>
</evidence>
<dbReference type="Proteomes" id="UP000281553">
    <property type="component" value="Unassembled WGS sequence"/>
</dbReference>
<dbReference type="Gene3D" id="2.40.50.140">
    <property type="entry name" value="Nucleic acid-binding proteins"/>
    <property type="match status" value="1"/>
</dbReference>
<sequence>MNQLSDLAAPGVGTNPKGDYFTCKATVSFMKKENFMYQACPTEGCNKKVIDMGNGLYRCEKCARETPSYKWRLLLLAKIADMSGEQWITCFQDTAEALLGRSADDLGAMKDAQDESQLDGVFVGASFKTWIFRLRAKIDNFNDESRLRVVAMEAKPVVYADYAKQLHKLIDALIPTLPAELTSDEP</sequence>
<keyword evidence="3" id="KW-0863">Zinc-finger</keyword>
<dbReference type="OrthoDB" id="1751331at2759"/>
<dbReference type="GO" id="GO:0008270">
    <property type="term" value="F:zinc ion binding"/>
    <property type="evidence" value="ECO:0007669"/>
    <property type="project" value="UniProtKB-KW"/>
</dbReference>
<evidence type="ECO:0000256" key="1">
    <source>
        <dbReference type="ARBA" id="ARBA00005690"/>
    </source>
</evidence>
<reference evidence="7 8" key="1">
    <citation type="submission" date="2018-11" db="EMBL/GenBank/DDBJ databases">
        <authorList>
            <consortium name="Pathogen Informatics"/>
        </authorList>
    </citation>
    <scope>NUCLEOTIDE SEQUENCE [LARGE SCALE GENOMIC DNA]</scope>
</reference>
<dbReference type="Pfam" id="PF08646">
    <property type="entry name" value="Rep_fac-A_C"/>
    <property type="match status" value="1"/>
</dbReference>